<reference evidence="1" key="1">
    <citation type="submission" date="2022-04" db="EMBL/GenBank/DDBJ databases">
        <title>A functionally conserved STORR gene fusion in Papaver species that diverged 16.8 million years ago.</title>
        <authorList>
            <person name="Catania T."/>
        </authorList>
    </citation>
    <scope>NUCLEOTIDE SEQUENCE</scope>
    <source>
        <strain evidence="1">S-188037</strain>
    </source>
</reference>
<dbReference type="AlphaFoldDB" id="A0AAD4SHI4"/>
<dbReference type="Proteomes" id="UP001202328">
    <property type="component" value="Unassembled WGS sequence"/>
</dbReference>
<sequence>MSSRTYKLTSRNPSNKSKRNRFLLVHDVFRDKAAFILDFTSSSKTVFSTTYRPFSYISQVEEGKSWITYILK</sequence>
<proteinExistence type="predicted"/>
<organism evidence="1 2">
    <name type="scientific">Papaver atlanticum</name>
    <dbReference type="NCBI Taxonomy" id="357466"/>
    <lineage>
        <taxon>Eukaryota</taxon>
        <taxon>Viridiplantae</taxon>
        <taxon>Streptophyta</taxon>
        <taxon>Embryophyta</taxon>
        <taxon>Tracheophyta</taxon>
        <taxon>Spermatophyta</taxon>
        <taxon>Magnoliopsida</taxon>
        <taxon>Ranunculales</taxon>
        <taxon>Papaveraceae</taxon>
        <taxon>Papaveroideae</taxon>
        <taxon>Papaver</taxon>
    </lineage>
</organism>
<dbReference type="EMBL" id="JAJJMB010011222">
    <property type="protein sequence ID" value="KAI3903656.1"/>
    <property type="molecule type" value="Genomic_DNA"/>
</dbReference>
<evidence type="ECO:0000313" key="1">
    <source>
        <dbReference type="EMBL" id="KAI3903656.1"/>
    </source>
</evidence>
<name>A0AAD4SHI4_9MAGN</name>
<keyword evidence="2" id="KW-1185">Reference proteome</keyword>
<comment type="caution">
    <text evidence="1">The sequence shown here is derived from an EMBL/GenBank/DDBJ whole genome shotgun (WGS) entry which is preliminary data.</text>
</comment>
<accession>A0AAD4SHI4</accession>
<protein>
    <submittedName>
        <fullName evidence="1">Uncharacterized protein</fullName>
    </submittedName>
</protein>
<evidence type="ECO:0000313" key="2">
    <source>
        <dbReference type="Proteomes" id="UP001202328"/>
    </source>
</evidence>
<gene>
    <name evidence="1" type="ORF">MKW98_032310</name>
</gene>